<dbReference type="STRING" id="530584.SAMN05421630_11240"/>
<evidence type="ECO:0000256" key="4">
    <source>
        <dbReference type="ARBA" id="ARBA00022475"/>
    </source>
</evidence>
<dbReference type="Pfam" id="PF01032">
    <property type="entry name" value="FecCD"/>
    <property type="match status" value="1"/>
</dbReference>
<dbReference type="Gene3D" id="1.10.3470.10">
    <property type="entry name" value="ABC transporter involved in vitamin B12 uptake, BtuC"/>
    <property type="match status" value="1"/>
</dbReference>
<protein>
    <submittedName>
        <fullName evidence="8">Iron complex transport system permease protein</fullName>
    </submittedName>
</protein>
<dbReference type="SUPFAM" id="SSF81345">
    <property type="entry name" value="ABC transporter involved in vitamin B12 uptake, BtuC"/>
    <property type="match status" value="1"/>
</dbReference>
<evidence type="ECO:0000256" key="7">
    <source>
        <dbReference type="ARBA" id="ARBA00023136"/>
    </source>
</evidence>
<evidence type="ECO:0000313" key="8">
    <source>
        <dbReference type="EMBL" id="SDD76316.1"/>
    </source>
</evidence>
<comment type="subcellular location">
    <subcellularLocation>
        <location evidence="1">Cell membrane</location>
        <topology evidence="1">Multi-pass membrane protein</topology>
    </subcellularLocation>
</comment>
<evidence type="ECO:0000256" key="3">
    <source>
        <dbReference type="ARBA" id="ARBA00022448"/>
    </source>
</evidence>
<keyword evidence="9" id="KW-1185">Reference proteome</keyword>
<sequence>MSTTVRSPTVRLGSLSLRVSPRGLLVGVALAVAVAVLWFIALLPGSDVMPVSAVLNTLSGNGSPGDEAIVYDWQLPRALTAIEVGLALGLSGAVFQSLTRNPLGSPDILGFSSGAATGALLSLTVLGTAALPTWLGALAGGALSATLIYLVSFNNGIRVHRLVLVGIGMNAIFVAANSMLMARAEFYDAKSAANWLIGTLDGRGWGHVATVGVTLVVLVPLVLALAPSLRMLEMGDEHARGLGLRVELDRFLLIAAGVALLSAAVTAAGPIAFVALAAPQLAKLLCRSGTCPLIPSALMGALLLQASDVLATTATEHTLPVGVVTGALGGCYLMWLLGWNRRA</sequence>
<dbReference type="AlphaFoldDB" id="A0A222VTM4"/>
<dbReference type="PANTHER" id="PTHR30472">
    <property type="entry name" value="FERRIC ENTEROBACTIN TRANSPORT SYSTEM PERMEASE PROTEIN"/>
    <property type="match status" value="1"/>
</dbReference>
<name>A0A222VTM4_9PSEU</name>
<dbReference type="GO" id="GO:0005886">
    <property type="term" value="C:plasma membrane"/>
    <property type="evidence" value="ECO:0007669"/>
    <property type="project" value="UniProtKB-SubCell"/>
</dbReference>
<dbReference type="PANTHER" id="PTHR30472:SF24">
    <property type="entry name" value="FERRIC ENTEROBACTIN TRANSPORT SYSTEM PERMEASE PROTEIN FEPG"/>
    <property type="match status" value="1"/>
</dbReference>
<keyword evidence="7" id="KW-0472">Membrane</keyword>
<dbReference type="OrthoDB" id="4455417at2"/>
<evidence type="ECO:0000256" key="1">
    <source>
        <dbReference type="ARBA" id="ARBA00004651"/>
    </source>
</evidence>
<dbReference type="CDD" id="cd06550">
    <property type="entry name" value="TM_ABC_iron-siderophores_like"/>
    <property type="match status" value="1"/>
</dbReference>
<proteinExistence type="inferred from homology"/>
<gene>
    <name evidence="8" type="ORF">SAMN05421630_11240</name>
</gene>
<dbReference type="GO" id="GO:0033214">
    <property type="term" value="P:siderophore-iron import into cell"/>
    <property type="evidence" value="ECO:0007669"/>
    <property type="project" value="TreeGrafter"/>
</dbReference>
<keyword evidence="6" id="KW-1133">Transmembrane helix</keyword>
<keyword evidence="3" id="KW-0813">Transport</keyword>
<organism evidence="8 9">
    <name type="scientific">Prauserella marina</name>
    <dbReference type="NCBI Taxonomy" id="530584"/>
    <lineage>
        <taxon>Bacteria</taxon>
        <taxon>Bacillati</taxon>
        <taxon>Actinomycetota</taxon>
        <taxon>Actinomycetes</taxon>
        <taxon>Pseudonocardiales</taxon>
        <taxon>Pseudonocardiaceae</taxon>
        <taxon>Prauserella</taxon>
    </lineage>
</organism>
<dbReference type="Proteomes" id="UP000199494">
    <property type="component" value="Unassembled WGS sequence"/>
</dbReference>
<dbReference type="InterPro" id="IPR037294">
    <property type="entry name" value="ABC_BtuC-like"/>
</dbReference>
<accession>A0A222VTM4</accession>
<dbReference type="RefSeq" id="WP_091809558.1">
    <property type="nucleotide sequence ID" value="NZ_CP016353.1"/>
</dbReference>
<keyword evidence="5" id="KW-0812">Transmembrane</keyword>
<evidence type="ECO:0000256" key="6">
    <source>
        <dbReference type="ARBA" id="ARBA00022989"/>
    </source>
</evidence>
<dbReference type="GO" id="GO:0022857">
    <property type="term" value="F:transmembrane transporter activity"/>
    <property type="evidence" value="ECO:0007669"/>
    <property type="project" value="InterPro"/>
</dbReference>
<keyword evidence="4" id="KW-1003">Cell membrane</keyword>
<evidence type="ECO:0000313" key="9">
    <source>
        <dbReference type="Proteomes" id="UP000199494"/>
    </source>
</evidence>
<evidence type="ECO:0000256" key="2">
    <source>
        <dbReference type="ARBA" id="ARBA00007935"/>
    </source>
</evidence>
<evidence type="ECO:0000256" key="5">
    <source>
        <dbReference type="ARBA" id="ARBA00022692"/>
    </source>
</evidence>
<comment type="similarity">
    <text evidence="2">Belongs to the binding-protein-dependent transport system permease family. FecCD subfamily.</text>
</comment>
<reference evidence="8 9" key="1">
    <citation type="submission" date="2016-10" db="EMBL/GenBank/DDBJ databases">
        <authorList>
            <person name="de Groot N.N."/>
        </authorList>
    </citation>
    <scope>NUCLEOTIDE SEQUENCE [LARGE SCALE GENOMIC DNA]</scope>
    <source>
        <strain evidence="8 9">CGMCC 4.5506</strain>
    </source>
</reference>
<dbReference type="InterPro" id="IPR000522">
    <property type="entry name" value="ABC_transptr_permease_BtuC"/>
</dbReference>
<dbReference type="EMBL" id="FMZE01000012">
    <property type="protein sequence ID" value="SDD76316.1"/>
    <property type="molecule type" value="Genomic_DNA"/>
</dbReference>
<dbReference type="KEGG" id="pmad:BAY61_22240"/>